<reference evidence="1 2" key="1">
    <citation type="journal article" date="2018" name="Mol. Biol. Evol.">
        <title>Analysis of the draft genome of the red seaweed Gracilariopsis chorda provides insights into genome size evolution in Rhodophyta.</title>
        <authorList>
            <person name="Lee J."/>
            <person name="Yang E.C."/>
            <person name="Graf L."/>
            <person name="Yang J.H."/>
            <person name="Qiu H."/>
            <person name="Zel Zion U."/>
            <person name="Chan C.X."/>
            <person name="Stephens T.G."/>
            <person name="Weber A.P.M."/>
            <person name="Boo G.H."/>
            <person name="Boo S.M."/>
            <person name="Kim K.M."/>
            <person name="Shin Y."/>
            <person name="Jung M."/>
            <person name="Lee S.J."/>
            <person name="Yim H.S."/>
            <person name="Lee J.H."/>
            <person name="Bhattacharya D."/>
            <person name="Yoon H.S."/>
        </authorList>
    </citation>
    <scope>NUCLEOTIDE SEQUENCE [LARGE SCALE GENOMIC DNA]</scope>
    <source>
        <strain evidence="1 2">SKKU-2015</strain>
        <tissue evidence="1">Whole body</tissue>
    </source>
</reference>
<dbReference type="Proteomes" id="UP000247409">
    <property type="component" value="Unassembled WGS sequence"/>
</dbReference>
<keyword evidence="2" id="KW-1185">Reference proteome</keyword>
<sequence>MALAIWWHDLRIMGATYTPLSSTGVAKTSHSSEGGATGSVSVTIGTPALDASRGGTAISAGRLTLGATAAGKNVSVPPEWEEEHCRVLSCRGTSRLNKVLNTARNSRKSQLNVFMCTATNGKSSSIRKIVCNSPMGDSFRNSLEEERGKTLLVIHTCRMAGYGLEVVPAVTIRKIPWRVRPFHLEHITQQGFNAICSSPQQVLNPSPKKVDNHHPPETHDMTHWAAARALITTDLVIYGAYVAADAVPAEI</sequence>
<gene>
    <name evidence="1" type="ORF">BWQ96_06610</name>
</gene>
<dbReference type="AlphaFoldDB" id="A0A2V3INI6"/>
<name>A0A2V3INI6_9FLOR</name>
<dbReference type="EMBL" id="NBIV01000116">
    <property type="protein sequence ID" value="PXF43651.1"/>
    <property type="molecule type" value="Genomic_DNA"/>
</dbReference>
<evidence type="ECO:0000313" key="1">
    <source>
        <dbReference type="EMBL" id="PXF43651.1"/>
    </source>
</evidence>
<organism evidence="1 2">
    <name type="scientific">Gracilariopsis chorda</name>
    <dbReference type="NCBI Taxonomy" id="448386"/>
    <lineage>
        <taxon>Eukaryota</taxon>
        <taxon>Rhodophyta</taxon>
        <taxon>Florideophyceae</taxon>
        <taxon>Rhodymeniophycidae</taxon>
        <taxon>Gracilariales</taxon>
        <taxon>Gracilariaceae</taxon>
        <taxon>Gracilariopsis</taxon>
    </lineage>
</organism>
<comment type="caution">
    <text evidence="1">The sequence shown here is derived from an EMBL/GenBank/DDBJ whole genome shotgun (WGS) entry which is preliminary data.</text>
</comment>
<protein>
    <submittedName>
        <fullName evidence="1">Uncharacterized protein</fullName>
    </submittedName>
</protein>
<accession>A0A2V3INI6</accession>
<proteinExistence type="predicted"/>
<evidence type="ECO:0000313" key="2">
    <source>
        <dbReference type="Proteomes" id="UP000247409"/>
    </source>
</evidence>